<feature type="coiled-coil region" evidence="1">
    <location>
        <begin position="317"/>
        <end position="344"/>
    </location>
</feature>
<dbReference type="RefSeq" id="WP_209968571.1">
    <property type="nucleotide sequence ID" value="NZ_JAGGLB010000001.1"/>
</dbReference>
<evidence type="ECO:0008006" key="4">
    <source>
        <dbReference type="Google" id="ProtNLM"/>
    </source>
</evidence>
<name>A0ABS4IMZ7_9BACL</name>
<evidence type="ECO:0000256" key="1">
    <source>
        <dbReference type="SAM" id="Coils"/>
    </source>
</evidence>
<keyword evidence="3" id="KW-1185">Reference proteome</keyword>
<dbReference type="Proteomes" id="UP001519287">
    <property type="component" value="Unassembled WGS sequence"/>
</dbReference>
<protein>
    <recommendedName>
        <fullName evidence="4">Neutral/alkaline non-lysosomal ceramidase N-terminal domain-containing protein</fullName>
    </recommendedName>
</protein>
<gene>
    <name evidence="2" type="ORF">J2Z66_000135</name>
</gene>
<organism evidence="2 3">
    <name type="scientific">Paenibacillus eucommiae</name>
    <dbReference type="NCBI Taxonomy" id="1355755"/>
    <lineage>
        <taxon>Bacteria</taxon>
        <taxon>Bacillati</taxon>
        <taxon>Bacillota</taxon>
        <taxon>Bacilli</taxon>
        <taxon>Bacillales</taxon>
        <taxon>Paenibacillaceae</taxon>
        <taxon>Paenibacillus</taxon>
    </lineage>
</organism>
<reference evidence="2 3" key="1">
    <citation type="submission" date="2021-03" db="EMBL/GenBank/DDBJ databases">
        <title>Genomic Encyclopedia of Type Strains, Phase IV (KMG-IV): sequencing the most valuable type-strain genomes for metagenomic binning, comparative biology and taxonomic classification.</title>
        <authorList>
            <person name="Goeker M."/>
        </authorList>
    </citation>
    <scope>NUCLEOTIDE SEQUENCE [LARGE SCALE GENOMIC DNA]</scope>
    <source>
        <strain evidence="2 3">DSM 26048</strain>
    </source>
</reference>
<sequence length="472" mass="52357">MDTIKIGWSSKSITPEKPISLAGQFHERITDHVRDPLFATAMALEGAEAEGKGTVLVSCDLIGIDTHIRDGVRAKVKQSVPGLDPEHVILNASHTHTGPLLVEETTRFPNLGYHKTHTNVMTPEQYSDFAIERIAEAVKEAWEGRTAGGISTTQGYAVLGLNRRVVYDDGTAAMYGNVNTVHFRGIGGPEDPRVEMLFTWNANRELTGVLFSAACTAQVMEGISDISADYFGELRSMIAAQWDPNVHVLGMISAAGDLAPRDTLTKHHRGYQPDKELRQLTKTLLRTLEDGLEVAREQIQTTPMFKHAYKQINLPLRKVVKSEVELAKQELSGFQEQLERAEDSVAYFTSLDFNRQRNIFNYYAIVDRYEHMQRTSSFPMELHVLRLGDVAFATNPFELFTEFGLQIKARSAAKQTFIAQLACGNDGYLPSAEAIATGGYSTQVFSGYVGAEGGQALVDYTVEMIQSLWSEE</sequence>
<evidence type="ECO:0000313" key="2">
    <source>
        <dbReference type="EMBL" id="MBP1988540.1"/>
    </source>
</evidence>
<keyword evidence="1" id="KW-0175">Coiled coil</keyword>
<comment type="caution">
    <text evidence="2">The sequence shown here is derived from an EMBL/GenBank/DDBJ whole genome shotgun (WGS) entry which is preliminary data.</text>
</comment>
<dbReference type="EMBL" id="JAGGLB010000001">
    <property type="protein sequence ID" value="MBP1988540.1"/>
    <property type="molecule type" value="Genomic_DNA"/>
</dbReference>
<evidence type="ECO:0000313" key="3">
    <source>
        <dbReference type="Proteomes" id="UP001519287"/>
    </source>
</evidence>
<accession>A0ABS4IMZ7</accession>
<proteinExistence type="predicted"/>